<organism evidence="1 2">
    <name type="scientific">Opisthorchis viverrini</name>
    <name type="common">Southeast Asian liver fluke</name>
    <dbReference type="NCBI Taxonomy" id="6198"/>
    <lineage>
        <taxon>Eukaryota</taxon>
        <taxon>Metazoa</taxon>
        <taxon>Spiralia</taxon>
        <taxon>Lophotrochozoa</taxon>
        <taxon>Platyhelminthes</taxon>
        <taxon>Trematoda</taxon>
        <taxon>Digenea</taxon>
        <taxon>Opisthorchiida</taxon>
        <taxon>Opisthorchiata</taxon>
        <taxon>Opisthorchiidae</taxon>
        <taxon>Opisthorchis</taxon>
    </lineage>
</organism>
<gene>
    <name evidence="1" type="ORF">T265_06507</name>
</gene>
<accession>A0A074ZSA0</accession>
<dbReference type="Proteomes" id="UP000054324">
    <property type="component" value="Unassembled WGS sequence"/>
</dbReference>
<dbReference type="GeneID" id="20320686"/>
<keyword evidence="2" id="KW-1185">Reference proteome</keyword>
<reference evidence="1 2" key="1">
    <citation type="submission" date="2013-11" db="EMBL/GenBank/DDBJ databases">
        <title>Opisthorchis viverrini - life in the bile duct.</title>
        <authorList>
            <person name="Young N.D."/>
            <person name="Nagarajan N."/>
            <person name="Lin S.J."/>
            <person name="Korhonen P.K."/>
            <person name="Jex A.R."/>
            <person name="Hall R.S."/>
            <person name="Safavi-Hemami H."/>
            <person name="Kaewkong W."/>
            <person name="Bertrand D."/>
            <person name="Gao S."/>
            <person name="Seet Q."/>
            <person name="Wongkham S."/>
            <person name="Teh B.T."/>
            <person name="Wongkham C."/>
            <person name="Intapan P.M."/>
            <person name="Maleewong W."/>
            <person name="Yang X."/>
            <person name="Hu M."/>
            <person name="Wang Z."/>
            <person name="Hofmann A."/>
            <person name="Sternberg P.W."/>
            <person name="Tan P."/>
            <person name="Wang J."/>
            <person name="Gasser R.B."/>
        </authorList>
    </citation>
    <scope>NUCLEOTIDE SEQUENCE [LARGE SCALE GENOMIC DNA]</scope>
</reference>
<dbReference type="KEGG" id="ovi:T265_06507"/>
<evidence type="ECO:0000313" key="1">
    <source>
        <dbReference type="EMBL" id="KER26230.1"/>
    </source>
</evidence>
<proteinExistence type="predicted"/>
<name>A0A074ZSA0_OPIVI</name>
<evidence type="ECO:0000313" key="2">
    <source>
        <dbReference type="Proteomes" id="UP000054324"/>
    </source>
</evidence>
<dbReference type="EMBL" id="KL596753">
    <property type="protein sequence ID" value="KER26230.1"/>
    <property type="molecule type" value="Genomic_DNA"/>
</dbReference>
<dbReference type="RefSeq" id="XP_009170045.1">
    <property type="nucleotide sequence ID" value="XM_009171781.1"/>
</dbReference>
<sequence length="70" mass="8352">MNRFLGIDHLPKRADWRFWLAIMDLPPIMLASAQEYFKEIGGVILEHRLKFENEKMAGRKPADNSEVHWW</sequence>
<dbReference type="AlphaFoldDB" id="A0A074ZSA0"/>
<protein>
    <submittedName>
        <fullName evidence="1">Uncharacterized protein</fullName>
    </submittedName>
</protein>
<dbReference type="CTD" id="20320686"/>